<dbReference type="InterPro" id="IPR053151">
    <property type="entry name" value="RNase_H-like"/>
</dbReference>
<proteinExistence type="predicted"/>
<protein>
    <recommendedName>
        <fullName evidence="1">RNase H type-1 domain-containing protein</fullName>
    </recommendedName>
</protein>
<comment type="caution">
    <text evidence="2">The sequence shown here is derived from an EMBL/GenBank/DDBJ whole genome shotgun (WGS) entry which is preliminary data.</text>
</comment>
<dbReference type="Gene3D" id="3.30.420.10">
    <property type="entry name" value="Ribonuclease H-like superfamily/Ribonuclease H"/>
    <property type="match status" value="1"/>
</dbReference>
<dbReference type="InterPro" id="IPR012337">
    <property type="entry name" value="RNaseH-like_sf"/>
</dbReference>
<dbReference type="CDD" id="cd06222">
    <property type="entry name" value="RNase_H_like"/>
    <property type="match status" value="1"/>
</dbReference>
<name>A0ABR1ZNT4_9ROSI</name>
<sequence length="193" mass="22479">MLSVCADTSLLRMYVACVVVDRRTSIMSYEVVLKHTNYGRLCFEEVAAQWAMLPFDVWLHGNISGTLTMVDAEVDWSMQFSIFCWLLWKLRCSVVLDARYVQRESVLEQELWAICDGLRHAWEVSFRRVVLETDNKEVASICNGLSSTLDRSALVSMIHDLLRRSWHVRVYQVCRERNSIADKLARMGRQHMQ</sequence>
<dbReference type="PANTHER" id="PTHR47723:SF19">
    <property type="entry name" value="POLYNUCLEOTIDYL TRANSFERASE, RIBONUCLEASE H-LIKE SUPERFAMILY PROTEIN"/>
    <property type="match status" value="1"/>
</dbReference>
<dbReference type="Pfam" id="PF13456">
    <property type="entry name" value="RVT_3"/>
    <property type="match status" value="1"/>
</dbReference>
<evidence type="ECO:0000313" key="3">
    <source>
        <dbReference type="Proteomes" id="UP001396334"/>
    </source>
</evidence>
<dbReference type="Proteomes" id="UP001396334">
    <property type="component" value="Unassembled WGS sequence"/>
</dbReference>
<evidence type="ECO:0000313" key="2">
    <source>
        <dbReference type="EMBL" id="KAK8482347.1"/>
    </source>
</evidence>
<accession>A0ABR1ZNT4</accession>
<organism evidence="2 3">
    <name type="scientific">Hibiscus sabdariffa</name>
    <name type="common">roselle</name>
    <dbReference type="NCBI Taxonomy" id="183260"/>
    <lineage>
        <taxon>Eukaryota</taxon>
        <taxon>Viridiplantae</taxon>
        <taxon>Streptophyta</taxon>
        <taxon>Embryophyta</taxon>
        <taxon>Tracheophyta</taxon>
        <taxon>Spermatophyta</taxon>
        <taxon>Magnoliopsida</taxon>
        <taxon>eudicotyledons</taxon>
        <taxon>Gunneridae</taxon>
        <taxon>Pentapetalae</taxon>
        <taxon>rosids</taxon>
        <taxon>malvids</taxon>
        <taxon>Malvales</taxon>
        <taxon>Malvaceae</taxon>
        <taxon>Malvoideae</taxon>
        <taxon>Hibiscus</taxon>
    </lineage>
</organism>
<dbReference type="InterPro" id="IPR002156">
    <property type="entry name" value="RNaseH_domain"/>
</dbReference>
<dbReference type="InterPro" id="IPR036397">
    <property type="entry name" value="RNaseH_sf"/>
</dbReference>
<keyword evidence="3" id="KW-1185">Reference proteome</keyword>
<feature type="domain" description="RNase H type-1" evidence="1">
    <location>
        <begin position="100"/>
        <end position="187"/>
    </location>
</feature>
<evidence type="ECO:0000259" key="1">
    <source>
        <dbReference type="Pfam" id="PF13456"/>
    </source>
</evidence>
<dbReference type="PANTHER" id="PTHR47723">
    <property type="entry name" value="OS05G0353850 PROTEIN"/>
    <property type="match status" value="1"/>
</dbReference>
<dbReference type="EMBL" id="JBBPBN010000792">
    <property type="protein sequence ID" value="KAK8482347.1"/>
    <property type="molecule type" value="Genomic_DNA"/>
</dbReference>
<reference evidence="2 3" key="1">
    <citation type="journal article" date="2024" name="G3 (Bethesda)">
        <title>Genome assembly of Hibiscus sabdariffa L. provides insights into metabolisms of medicinal natural products.</title>
        <authorList>
            <person name="Kim T."/>
        </authorList>
    </citation>
    <scope>NUCLEOTIDE SEQUENCE [LARGE SCALE GENOMIC DNA]</scope>
    <source>
        <strain evidence="2">TK-2024</strain>
        <tissue evidence="2">Old leaves</tissue>
    </source>
</reference>
<gene>
    <name evidence="2" type="ORF">V6N11_008828</name>
</gene>
<dbReference type="SUPFAM" id="SSF53098">
    <property type="entry name" value="Ribonuclease H-like"/>
    <property type="match status" value="1"/>
</dbReference>
<dbReference type="InterPro" id="IPR044730">
    <property type="entry name" value="RNase_H-like_dom_plant"/>
</dbReference>